<dbReference type="EMBL" id="BOLY01000003">
    <property type="protein sequence ID" value="GIZ41462.1"/>
    <property type="molecule type" value="Genomic_DNA"/>
</dbReference>
<protein>
    <submittedName>
        <fullName evidence="1">Uncharacterized protein</fullName>
    </submittedName>
</protein>
<dbReference type="Proteomes" id="UP000825890">
    <property type="component" value="Unassembled WGS sequence"/>
</dbReference>
<dbReference type="GeneID" id="68290340"/>
<evidence type="ECO:0000313" key="1">
    <source>
        <dbReference type="EMBL" id="GIZ41462.1"/>
    </source>
</evidence>
<name>A0A9P3FEX6_9PEZI</name>
<dbReference type="RefSeq" id="XP_044655949.1">
    <property type="nucleotide sequence ID" value="XM_044800014.1"/>
</dbReference>
<sequence>MQQQLELTVRPRRESLLQTRTIIHAQESPFLLLPPELRNEICHELFESQQREIFHLREGHMQPAILATCRQLRSECSGIFYANTTLQFNDPDVCIRRLTSLDPKHVDLVPELRYDTSEICTKAASWRTAFRELPGLNEDTKLEALRDQLAKRGIILRPGVLKARILISCQPSWTSDPLNAALEAVRTGLMVGRMMFV</sequence>
<proteinExistence type="predicted"/>
<accession>A0A9P3FEX6</accession>
<organism evidence="1 2">
    <name type="scientific">Cercospora kikuchii</name>
    <dbReference type="NCBI Taxonomy" id="84275"/>
    <lineage>
        <taxon>Eukaryota</taxon>
        <taxon>Fungi</taxon>
        <taxon>Dikarya</taxon>
        <taxon>Ascomycota</taxon>
        <taxon>Pezizomycotina</taxon>
        <taxon>Dothideomycetes</taxon>
        <taxon>Dothideomycetidae</taxon>
        <taxon>Mycosphaerellales</taxon>
        <taxon>Mycosphaerellaceae</taxon>
        <taxon>Cercospora</taxon>
    </lineage>
</organism>
<dbReference type="PANTHER" id="PTHR42085">
    <property type="entry name" value="F-BOX DOMAIN-CONTAINING PROTEIN"/>
    <property type="match status" value="1"/>
</dbReference>
<comment type="caution">
    <text evidence="1">The sequence shown here is derived from an EMBL/GenBank/DDBJ whole genome shotgun (WGS) entry which is preliminary data.</text>
</comment>
<evidence type="ECO:0000313" key="2">
    <source>
        <dbReference type="Proteomes" id="UP000825890"/>
    </source>
</evidence>
<gene>
    <name evidence="1" type="ORF">CKM354_000476500</name>
</gene>
<dbReference type="AlphaFoldDB" id="A0A9P3FEX6"/>
<reference evidence="1 2" key="1">
    <citation type="submission" date="2021-01" db="EMBL/GenBank/DDBJ databases">
        <title>Cercospora kikuchii MAFF 305040 whole genome shotgun sequence.</title>
        <authorList>
            <person name="Kashiwa T."/>
            <person name="Suzuki T."/>
        </authorList>
    </citation>
    <scope>NUCLEOTIDE SEQUENCE [LARGE SCALE GENOMIC DNA]</scope>
    <source>
        <strain evidence="1 2">MAFF 305040</strain>
    </source>
</reference>
<dbReference type="OrthoDB" id="5413827at2759"/>
<keyword evidence="2" id="KW-1185">Reference proteome</keyword>
<dbReference type="PANTHER" id="PTHR42085:SF1">
    <property type="entry name" value="F-BOX DOMAIN-CONTAINING PROTEIN"/>
    <property type="match status" value="1"/>
</dbReference>
<dbReference type="InterPro" id="IPR038883">
    <property type="entry name" value="AN11006-like"/>
</dbReference>